<gene>
    <name evidence="3" type="ORF">R1sor_015724</name>
</gene>
<dbReference type="AlphaFoldDB" id="A0ABD3HD10"/>
<organism evidence="3 4">
    <name type="scientific">Riccia sorocarpa</name>
    <dbReference type="NCBI Taxonomy" id="122646"/>
    <lineage>
        <taxon>Eukaryota</taxon>
        <taxon>Viridiplantae</taxon>
        <taxon>Streptophyta</taxon>
        <taxon>Embryophyta</taxon>
        <taxon>Marchantiophyta</taxon>
        <taxon>Marchantiopsida</taxon>
        <taxon>Marchantiidae</taxon>
        <taxon>Marchantiales</taxon>
        <taxon>Ricciaceae</taxon>
        <taxon>Riccia</taxon>
    </lineage>
</organism>
<comment type="pathway">
    <text evidence="1">Protein modification; protein ubiquitination.</text>
</comment>
<dbReference type="Gene3D" id="3.30.710.10">
    <property type="entry name" value="Potassium Channel Kv1.1, Chain A"/>
    <property type="match status" value="1"/>
</dbReference>
<dbReference type="Proteomes" id="UP001633002">
    <property type="component" value="Unassembled WGS sequence"/>
</dbReference>
<dbReference type="Pfam" id="PF00651">
    <property type="entry name" value="BTB"/>
    <property type="match status" value="1"/>
</dbReference>
<proteinExistence type="predicted"/>
<protein>
    <recommendedName>
        <fullName evidence="2">BTB domain-containing protein</fullName>
    </recommendedName>
</protein>
<evidence type="ECO:0000313" key="3">
    <source>
        <dbReference type="EMBL" id="KAL3689415.1"/>
    </source>
</evidence>
<dbReference type="EMBL" id="JBJQOH010000004">
    <property type="protein sequence ID" value="KAL3689415.1"/>
    <property type="molecule type" value="Genomic_DNA"/>
</dbReference>
<dbReference type="PANTHER" id="PTHR23312:SF8">
    <property type="entry name" value="ARMADILLO REPEAT-CONTAINING PROTEIN 5"/>
    <property type="match status" value="1"/>
</dbReference>
<accession>A0ABD3HD10</accession>
<evidence type="ECO:0000256" key="1">
    <source>
        <dbReference type="ARBA" id="ARBA00004906"/>
    </source>
</evidence>
<dbReference type="SMART" id="SM00225">
    <property type="entry name" value="BTB"/>
    <property type="match status" value="1"/>
</dbReference>
<evidence type="ECO:0000259" key="2">
    <source>
        <dbReference type="PROSITE" id="PS50097"/>
    </source>
</evidence>
<sequence length="621" mass="69903">MASEVSCKPENLTIVEIYLRQLINNAELNDVTFLCQDGCRIHGCRILLAARSAFFKGLLFGEMMEAKNSDVPLPTVPSSVLIVVMKFLYTDKLLPEDLDLSTSTNSNSCIHDDSCSPRLDKNFLLEIIATARFLLLDDLERVIIDRLENDVPKGNSLMEDSLTRVARGLSALYDHASLWQGESEGNPFKEIRSSMVRALMSQDLGVTTLSNISEAAFCSYLKDTQGFYGHGARGLVLDGYLRFRQILTWCAVSGGLCASLSLDRTCLPGPEVAMEYIEWKRGNSSVDDSAIAQFDFKHGRVDFLQRITEESLKPVLPFADVTLVHPELQSSVVEPILSHIIGIMDPMHLASILCVQACEASKRLREDKDSSLPNLWHVFGDANVWKVPTEDDRSFCFTVQREVASFTLKAIAAVRMSNPVNPKCRWEMGVAPRGPWEEQQSMANFEFGFIFRDPGKRFTDELTTPLSLDYGSSALRIRDDLKTAYIYSNGRKMKQWNLPNGKQFRWRTPLEVTLERQGGANRLLCSFSYGGDKTTFSVFQVDYSQQSYPAISLSNQSPFKPHHEQWTVKIENIVGMEYVVDTGGRSERAAFTTKQCFNLQARLYEGGERESKSAENHIFKV</sequence>
<comment type="caution">
    <text evidence="3">The sequence shown here is derived from an EMBL/GenBank/DDBJ whole genome shotgun (WGS) entry which is preliminary data.</text>
</comment>
<reference evidence="3 4" key="1">
    <citation type="submission" date="2024-09" db="EMBL/GenBank/DDBJ databases">
        <title>Chromosome-scale assembly of Riccia sorocarpa.</title>
        <authorList>
            <person name="Paukszto L."/>
        </authorList>
    </citation>
    <scope>NUCLEOTIDE SEQUENCE [LARGE SCALE GENOMIC DNA]</scope>
    <source>
        <strain evidence="3">LP-2024</strain>
        <tissue evidence="3">Aerial parts of the thallus</tissue>
    </source>
</reference>
<dbReference type="InterPro" id="IPR000210">
    <property type="entry name" value="BTB/POZ_dom"/>
</dbReference>
<dbReference type="CDD" id="cd18186">
    <property type="entry name" value="BTB_POZ_ZBTB_KLHL-like"/>
    <property type="match status" value="1"/>
</dbReference>
<feature type="domain" description="BTB" evidence="2">
    <location>
        <begin position="29"/>
        <end position="97"/>
    </location>
</feature>
<dbReference type="PANTHER" id="PTHR23312">
    <property type="entry name" value="ARMC5 ARMADILLO REPEAT-CONTAINING -RELATED"/>
    <property type="match status" value="1"/>
</dbReference>
<dbReference type="InterPro" id="IPR011333">
    <property type="entry name" value="SKP1/BTB/POZ_sf"/>
</dbReference>
<dbReference type="PROSITE" id="PS50097">
    <property type="entry name" value="BTB"/>
    <property type="match status" value="1"/>
</dbReference>
<evidence type="ECO:0000313" key="4">
    <source>
        <dbReference type="Proteomes" id="UP001633002"/>
    </source>
</evidence>
<name>A0ABD3HD10_9MARC</name>
<keyword evidence="4" id="KW-1185">Reference proteome</keyword>
<dbReference type="SUPFAM" id="SSF54695">
    <property type="entry name" value="POZ domain"/>
    <property type="match status" value="1"/>
</dbReference>